<dbReference type="RefSeq" id="WP_345480647.1">
    <property type="nucleotide sequence ID" value="NZ_BAABLP010000003.1"/>
</dbReference>
<keyword evidence="3" id="KW-1185">Reference proteome</keyword>
<evidence type="ECO:0000313" key="3">
    <source>
        <dbReference type="Proteomes" id="UP001500121"/>
    </source>
</evidence>
<feature type="transmembrane region" description="Helical" evidence="1">
    <location>
        <begin position="84"/>
        <end position="105"/>
    </location>
</feature>
<evidence type="ECO:0000313" key="2">
    <source>
        <dbReference type="EMBL" id="GAA4745485.1"/>
    </source>
</evidence>
<accession>A0ABP8Z432</accession>
<feature type="transmembrane region" description="Helical" evidence="1">
    <location>
        <begin position="117"/>
        <end position="135"/>
    </location>
</feature>
<sequence>MLTARLAGRRLAGVGALGLVATALLAAVPAAGAVLPPLVVLVLLLAGAIALLAAVVGWVPLGLLVASGTQGSPGLAGTASWGRLACVVLGLGPIVSGALAAVDAASSESPGDVPLEAMWNVCLTVLAVLAAAAVARSGALRGVARWALALPAAVQAAATVARLLPPPVDPVVSTALVGVVLPVVLILVGVAWVRDADQHPRSEADPLVRSRLGRTDAEWETAVPTSVVVARLRGALTSRRRFTLVRLDETAAGAEAEVSARPSWAAWGGRIHLRLDALGEGRTRVRGRWSPALVTAVLTWDQGERDLHALARVLAGDPAPQGEALVATAD</sequence>
<name>A0ABP8Z432_9MICO</name>
<keyword evidence="1" id="KW-1133">Transmembrane helix</keyword>
<gene>
    <name evidence="2" type="ORF">GCM10025783_16630</name>
</gene>
<dbReference type="Proteomes" id="UP001500121">
    <property type="component" value="Unassembled WGS sequence"/>
</dbReference>
<protein>
    <submittedName>
        <fullName evidence="2">Uncharacterized protein</fullName>
    </submittedName>
</protein>
<proteinExistence type="predicted"/>
<feature type="transmembrane region" description="Helical" evidence="1">
    <location>
        <begin position="147"/>
        <end position="165"/>
    </location>
</feature>
<reference evidence="3" key="1">
    <citation type="journal article" date="2019" name="Int. J. Syst. Evol. Microbiol.">
        <title>The Global Catalogue of Microorganisms (GCM) 10K type strain sequencing project: providing services to taxonomists for standard genome sequencing and annotation.</title>
        <authorList>
            <consortium name="The Broad Institute Genomics Platform"/>
            <consortium name="The Broad Institute Genome Sequencing Center for Infectious Disease"/>
            <person name="Wu L."/>
            <person name="Ma J."/>
        </authorList>
    </citation>
    <scope>NUCLEOTIDE SEQUENCE [LARGE SCALE GENOMIC DNA]</scope>
    <source>
        <strain evidence="3">JCM 19015</strain>
    </source>
</reference>
<feature type="transmembrane region" description="Helical" evidence="1">
    <location>
        <begin position="171"/>
        <end position="193"/>
    </location>
</feature>
<organism evidence="2 3">
    <name type="scientific">Amnibacterium soli</name>
    <dbReference type="NCBI Taxonomy" id="1282736"/>
    <lineage>
        <taxon>Bacteria</taxon>
        <taxon>Bacillati</taxon>
        <taxon>Actinomycetota</taxon>
        <taxon>Actinomycetes</taxon>
        <taxon>Micrococcales</taxon>
        <taxon>Microbacteriaceae</taxon>
        <taxon>Amnibacterium</taxon>
    </lineage>
</organism>
<keyword evidence="1" id="KW-0472">Membrane</keyword>
<comment type="caution">
    <text evidence="2">The sequence shown here is derived from an EMBL/GenBank/DDBJ whole genome shotgun (WGS) entry which is preliminary data.</text>
</comment>
<evidence type="ECO:0000256" key="1">
    <source>
        <dbReference type="SAM" id="Phobius"/>
    </source>
</evidence>
<feature type="transmembrane region" description="Helical" evidence="1">
    <location>
        <begin position="40"/>
        <end position="64"/>
    </location>
</feature>
<keyword evidence="1" id="KW-0812">Transmembrane</keyword>
<dbReference type="EMBL" id="BAABLP010000003">
    <property type="protein sequence ID" value="GAA4745485.1"/>
    <property type="molecule type" value="Genomic_DNA"/>
</dbReference>